<name>A0AAV9UYG5_9PEZI</name>
<proteinExistence type="predicted"/>
<keyword evidence="2" id="KW-1185">Reference proteome</keyword>
<reference evidence="1 2" key="1">
    <citation type="submission" date="2019-10" db="EMBL/GenBank/DDBJ databases">
        <authorList>
            <person name="Palmer J.M."/>
        </authorList>
    </citation>
    <scope>NUCLEOTIDE SEQUENCE [LARGE SCALE GENOMIC DNA]</scope>
    <source>
        <strain evidence="1 2">TWF730</strain>
    </source>
</reference>
<dbReference type="EMBL" id="JAVHNS010000006">
    <property type="protein sequence ID" value="KAK6352578.1"/>
    <property type="molecule type" value="Genomic_DNA"/>
</dbReference>
<accession>A0AAV9UYG5</accession>
<organism evidence="1 2">
    <name type="scientific">Orbilia blumenaviensis</name>
    <dbReference type="NCBI Taxonomy" id="1796055"/>
    <lineage>
        <taxon>Eukaryota</taxon>
        <taxon>Fungi</taxon>
        <taxon>Dikarya</taxon>
        <taxon>Ascomycota</taxon>
        <taxon>Pezizomycotina</taxon>
        <taxon>Orbiliomycetes</taxon>
        <taxon>Orbiliales</taxon>
        <taxon>Orbiliaceae</taxon>
        <taxon>Orbilia</taxon>
    </lineage>
</organism>
<sequence>MVGKQKKTYLVYSRGLLPEDLKLGSLYIDPANPLDGERKRFESSLSESELANWVGKPDVNAPLTLSFSASRQWTVASGIFSLLDGEIGRGRSKDIIISGKSGTRFEIRKPETFLNNVVLKSEGARAWLANYLSVSRHLEHLHRTFGKGTRIWLVTGIQTVVDAKISIVDRQDKQLGFSATAPAPDPIIAAVTVLTGQGGMVSVGMTNTISRSTSTMYGHTDSRVWAAQFTELSVKFKPKGSGLCYGDSPGTWIRLHDLPNHKNRGIRAGGRPINISGEIAEIVASGKTNDDDEQLEGEDLLELMQDVDWEELDRYL</sequence>
<comment type="caution">
    <text evidence="1">The sequence shown here is derived from an EMBL/GenBank/DDBJ whole genome shotgun (WGS) entry which is preliminary data.</text>
</comment>
<dbReference type="AlphaFoldDB" id="A0AAV9UYG5"/>
<gene>
    <name evidence="1" type="ORF">TWF730_009402</name>
</gene>
<evidence type="ECO:0000313" key="1">
    <source>
        <dbReference type="EMBL" id="KAK6352578.1"/>
    </source>
</evidence>
<protein>
    <submittedName>
        <fullName evidence="1">Uncharacterized protein</fullName>
    </submittedName>
</protein>
<evidence type="ECO:0000313" key="2">
    <source>
        <dbReference type="Proteomes" id="UP001373714"/>
    </source>
</evidence>
<dbReference type="Proteomes" id="UP001373714">
    <property type="component" value="Unassembled WGS sequence"/>
</dbReference>